<dbReference type="EMBL" id="CAEZTG010000029">
    <property type="protein sequence ID" value="CAB4559647.1"/>
    <property type="molecule type" value="Genomic_DNA"/>
</dbReference>
<dbReference type="Gene3D" id="3.60.15.10">
    <property type="entry name" value="Ribonuclease Z/Hydroxyacylglutathione hydrolase-like"/>
    <property type="match status" value="1"/>
</dbReference>
<evidence type="ECO:0000313" key="2">
    <source>
        <dbReference type="EMBL" id="CAB4559647.1"/>
    </source>
</evidence>
<dbReference type="InterPro" id="IPR001279">
    <property type="entry name" value="Metallo-B-lactamas"/>
</dbReference>
<protein>
    <submittedName>
        <fullName evidence="2">Unannotated protein</fullName>
    </submittedName>
</protein>
<dbReference type="SUPFAM" id="SSF56281">
    <property type="entry name" value="Metallo-hydrolase/oxidoreductase"/>
    <property type="match status" value="1"/>
</dbReference>
<organism evidence="2">
    <name type="scientific">freshwater metagenome</name>
    <dbReference type="NCBI Taxonomy" id="449393"/>
    <lineage>
        <taxon>unclassified sequences</taxon>
        <taxon>metagenomes</taxon>
        <taxon>ecological metagenomes</taxon>
    </lineage>
</organism>
<reference evidence="2" key="1">
    <citation type="submission" date="2020-05" db="EMBL/GenBank/DDBJ databases">
        <authorList>
            <person name="Chiriac C."/>
            <person name="Salcher M."/>
            <person name="Ghai R."/>
            <person name="Kavagutti S V."/>
        </authorList>
    </citation>
    <scope>NUCLEOTIDE SEQUENCE</scope>
</reference>
<name>A0A6J6D748_9ZZZZ</name>
<feature type="domain" description="Metallo-beta-lactamase" evidence="1">
    <location>
        <begin position="35"/>
        <end position="224"/>
    </location>
</feature>
<accession>A0A6J6D748</accession>
<gene>
    <name evidence="2" type="ORF">UFOPK1603_00462</name>
</gene>
<dbReference type="InterPro" id="IPR036866">
    <property type="entry name" value="RibonucZ/Hydroxyglut_hydro"/>
</dbReference>
<evidence type="ECO:0000259" key="1">
    <source>
        <dbReference type="Pfam" id="PF00753"/>
    </source>
</evidence>
<sequence length="297" mass="31299">MTDLGPMPPTPDIGPVAADCGSLQPIAPNVWAWIGNGTGNAGVVTEDDGITVIDTLLAPSAARALNNELADRFGLPIKRVVYTSSHLDSVGGSAVFWMAGRYGRTQTNVLLDQPAPIEAYKRLSPAWAHDYDTNPRTAEVPFATRPVSHVVDAAAWLTPVVLALPVSGQQTENLVVLVPSAGVMFAGAFATIGTTPNAWDGNPSAWADTLGELADQATVIVPGHGPIGAPRHLQLLQAYLYACDDAGGDPARIPAGPWDEWSGRDLDAVNVERAARVAVDDFDVPHTMLKRLGMGDD</sequence>
<proteinExistence type="predicted"/>
<dbReference type="Pfam" id="PF00753">
    <property type="entry name" value="Lactamase_B"/>
    <property type="match status" value="1"/>
</dbReference>
<dbReference type="AlphaFoldDB" id="A0A6J6D748"/>